<protein>
    <submittedName>
        <fullName evidence="2">Uncharacterized protein</fullName>
    </submittedName>
</protein>
<evidence type="ECO:0000256" key="1">
    <source>
        <dbReference type="SAM" id="MobiDB-lite"/>
    </source>
</evidence>
<dbReference type="AlphaFoldDB" id="A0A8S2YBD4"/>
<proteinExistence type="predicted"/>
<evidence type="ECO:0000313" key="3">
    <source>
        <dbReference type="Proteomes" id="UP000676336"/>
    </source>
</evidence>
<gene>
    <name evidence="2" type="ORF">SMN809_LOCUS36791</name>
</gene>
<organism evidence="2 3">
    <name type="scientific">Rotaria magnacalcarata</name>
    <dbReference type="NCBI Taxonomy" id="392030"/>
    <lineage>
        <taxon>Eukaryota</taxon>
        <taxon>Metazoa</taxon>
        <taxon>Spiralia</taxon>
        <taxon>Gnathifera</taxon>
        <taxon>Rotifera</taxon>
        <taxon>Eurotatoria</taxon>
        <taxon>Bdelloidea</taxon>
        <taxon>Philodinida</taxon>
        <taxon>Philodinidae</taxon>
        <taxon>Rotaria</taxon>
    </lineage>
</organism>
<dbReference type="Proteomes" id="UP000676336">
    <property type="component" value="Unassembled WGS sequence"/>
</dbReference>
<dbReference type="EMBL" id="CAJOBI010091647">
    <property type="protein sequence ID" value="CAF4545283.1"/>
    <property type="molecule type" value="Genomic_DNA"/>
</dbReference>
<name>A0A8S2YBD4_9BILA</name>
<sequence length="22" mass="2463">EHARKPVVSATRAKQRVLTEAD</sequence>
<evidence type="ECO:0000313" key="2">
    <source>
        <dbReference type="EMBL" id="CAF4545283.1"/>
    </source>
</evidence>
<reference evidence="2" key="1">
    <citation type="submission" date="2021-02" db="EMBL/GenBank/DDBJ databases">
        <authorList>
            <person name="Nowell W R."/>
        </authorList>
    </citation>
    <scope>NUCLEOTIDE SEQUENCE</scope>
</reference>
<accession>A0A8S2YBD4</accession>
<comment type="caution">
    <text evidence="2">The sequence shown here is derived from an EMBL/GenBank/DDBJ whole genome shotgun (WGS) entry which is preliminary data.</text>
</comment>
<feature type="non-terminal residue" evidence="2">
    <location>
        <position position="1"/>
    </location>
</feature>
<feature type="region of interest" description="Disordered" evidence="1">
    <location>
        <begin position="1"/>
        <end position="22"/>
    </location>
</feature>